<dbReference type="Gene3D" id="1.10.260.40">
    <property type="entry name" value="lambda repressor-like DNA-binding domains"/>
    <property type="match status" value="1"/>
</dbReference>
<evidence type="ECO:0000313" key="3">
    <source>
        <dbReference type="Proteomes" id="UP000300879"/>
    </source>
</evidence>
<reference evidence="2 3" key="1">
    <citation type="submission" date="2019-05" db="EMBL/GenBank/DDBJ databases">
        <authorList>
            <person name="Chen C."/>
        </authorList>
    </citation>
    <scope>NUCLEOTIDE SEQUENCE [LARGE SCALE GENOMIC DNA]</scope>
    <source>
        <strain evidence="2 3">HB172198</strain>
    </source>
</reference>
<dbReference type="SUPFAM" id="SSF47413">
    <property type="entry name" value="lambda repressor-like DNA-binding domains"/>
    <property type="match status" value="1"/>
</dbReference>
<keyword evidence="3" id="KW-1185">Reference proteome</keyword>
<dbReference type="InterPro" id="IPR010982">
    <property type="entry name" value="Lambda_DNA-bd_dom_sf"/>
</dbReference>
<gene>
    <name evidence="2" type="ORF">E6C60_1983</name>
</gene>
<proteinExistence type="predicted"/>
<sequence>MREFGEKFSLAESTISGYENETRKPDIELFEKFADFFGVSTDQLLGRDKTYYSLTESDEKDIAKDLERMLADLESNESLAFNGEPMDEETKRLFAISLENSMRLAKEMAKKKFTPKKYRD</sequence>
<dbReference type="InterPro" id="IPR001387">
    <property type="entry name" value="Cro/C1-type_HTH"/>
</dbReference>
<feature type="domain" description="HTH cro/C1-type" evidence="1">
    <location>
        <begin position="1"/>
        <end position="44"/>
    </location>
</feature>
<dbReference type="PROSITE" id="PS50943">
    <property type="entry name" value="HTH_CROC1"/>
    <property type="match status" value="1"/>
</dbReference>
<dbReference type="CDD" id="cd00093">
    <property type="entry name" value="HTH_XRE"/>
    <property type="match status" value="1"/>
</dbReference>
<dbReference type="KEGG" id="palo:E6C60_1983"/>
<evidence type="ECO:0000313" key="2">
    <source>
        <dbReference type="EMBL" id="QCT02698.1"/>
    </source>
</evidence>
<protein>
    <recommendedName>
        <fullName evidence="1">HTH cro/C1-type domain-containing protein</fullName>
    </recommendedName>
</protein>
<dbReference type="Proteomes" id="UP000300879">
    <property type="component" value="Chromosome"/>
</dbReference>
<dbReference type="Pfam" id="PF01381">
    <property type="entry name" value="HTH_3"/>
    <property type="match status" value="1"/>
</dbReference>
<dbReference type="AlphaFoldDB" id="A0A4P8XJX5"/>
<organism evidence="2 3">
    <name type="scientific">Paenibacillus algicola</name>
    <dbReference type="NCBI Taxonomy" id="2565926"/>
    <lineage>
        <taxon>Bacteria</taxon>
        <taxon>Bacillati</taxon>
        <taxon>Bacillota</taxon>
        <taxon>Bacilli</taxon>
        <taxon>Bacillales</taxon>
        <taxon>Paenibacillaceae</taxon>
        <taxon>Paenibacillus</taxon>
    </lineage>
</organism>
<accession>A0A4P8XJX5</accession>
<dbReference type="EMBL" id="CP040396">
    <property type="protein sequence ID" value="QCT02698.1"/>
    <property type="molecule type" value="Genomic_DNA"/>
</dbReference>
<name>A0A4P8XJX5_9BACL</name>
<evidence type="ECO:0000259" key="1">
    <source>
        <dbReference type="PROSITE" id="PS50943"/>
    </source>
</evidence>
<dbReference type="GO" id="GO:0003677">
    <property type="term" value="F:DNA binding"/>
    <property type="evidence" value="ECO:0007669"/>
    <property type="project" value="InterPro"/>
</dbReference>